<keyword evidence="3" id="KW-1185">Reference proteome</keyword>
<evidence type="ECO:0000313" key="3">
    <source>
        <dbReference type="Proteomes" id="UP000184526"/>
    </source>
</evidence>
<reference evidence="2 3" key="1">
    <citation type="submission" date="2016-11" db="EMBL/GenBank/DDBJ databases">
        <authorList>
            <person name="Jaros S."/>
            <person name="Januszkiewicz K."/>
            <person name="Wedrychowicz H."/>
        </authorList>
    </citation>
    <scope>NUCLEOTIDE SEQUENCE [LARGE SCALE GENOMIC DNA]</scope>
    <source>
        <strain evidence="2 3">DSM 3089</strain>
    </source>
</reference>
<dbReference type="EMBL" id="FQXP01000009">
    <property type="protein sequence ID" value="SHI01412.1"/>
    <property type="molecule type" value="Genomic_DNA"/>
</dbReference>
<accession>A0A1M5XP27</accession>
<evidence type="ECO:0000259" key="1">
    <source>
        <dbReference type="Pfam" id="PF20378"/>
    </source>
</evidence>
<sequence>MKVNGVELGDLDIFDVDISEKYEKVLERIDTSKTEVENLKASEVIRNQCEMIFGIFNDLFGEDTHKKVFGDKVNLRVCLNAFAELVDQINSQKDDIDKLTNKYSSNRVQKRKK</sequence>
<dbReference type="OrthoDB" id="2064118at2"/>
<protein>
    <recommendedName>
        <fullName evidence="1">DUF6673 domain-containing protein</fullName>
    </recommendedName>
</protein>
<gene>
    <name evidence="2" type="ORF">SAMN02745196_02343</name>
</gene>
<dbReference type="RefSeq" id="WP_072832200.1">
    <property type="nucleotide sequence ID" value="NZ_FQXP01000009.1"/>
</dbReference>
<dbReference type="Proteomes" id="UP000184526">
    <property type="component" value="Unassembled WGS sequence"/>
</dbReference>
<dbReference type="STRING" id="1121306.SAMN02745196_02343"/>
<proteinExistence type="predicted"/>
<evidence type="ECO:0000313" key="2">
    <source>
        <dbReference type="EMBL" id="SHI01412.1"/>
    </source>
</evidence>
<dbReference type="AlphaFoldDB" id="A0A1M5XP27"/>
<name>A0A1M5XP27_9CLOT</name>
<organism evidence="2 3">
    <name type="scientific">Clostridium collagenovorans DSM 3089</name>
    <dbReference type="NCBI Taxonomy" id="1121306"/>
    <lineage>
        <taxon>Bacteria</taxon>
        <taxon>Bacillati</taxon>
        <taxon>Bacillota</taxon>
        <taxon>Clostridia</taxon>
        <taxon>Eubacteriales</taxon>
        <taxon>Clostridiaceae</taxon>
        <taxon>Clostridium</taxon>
    </lineage>
</organism>
<dbReference type="InterPro" id="IPR046655">
    <property type="entry name" value="DUF6673"/>
</dbReference>
<dbReference type="Pfam" id="PF20378">
    <property type="entry name" value="DUF6673"/>
    <property type="match status" value="1"/>
</dbReference>
<feature type="domain" description="DUF6673" evidence="1">
    <location>
        <begin position="1"/>
        <end position="113"/>
    </location>
</feature>